<evidence type="ECO:0000259" key="12">
    <source>
        <dbReference type="Pfam" id="PF03950"/>
    </source>
</evidence>
<dbReference type="InterPro" id="IPR050132">
    <property type="entry name" value="Gln/Glu-tRNA_Ligase"/>
</dbReference>
<feature type="domain" description="tRNA synthetases class I (E and Q) anti-codon binding" evidence="13">
    <location>
        <begin position="518"/>
        <end position="571"/>
    </location>
</feature>
<dbReference type="Pfam" id="PF00749">
    <property type="entry name" value="tRNA-synt_1c"/>
    <property type="match status" value="1"/>
</dbReference>
<comment type="similarity">
    <text evidence="2 10">Belongs to the class-I aminoacyl-tRNA synthetase family. Glutamate--tRNA ligase type 2 subfamily.</text>
</comment>
<feature type="domain" description="Glutamyl/glutaminyl-tRNA synthetase class Ib anti-codon binding" evidence="12">
    <location>
        <begin position="421"/>
        <end position="500"/>
    </location>
</feature>
<evidence type="ECO:0000256" key="3">
    <source>
        <dbReference type="ARBA" id="ARBA00022490"/>
    </source>
</evidence>
<dbReference type="InterPro" id="IPR004526">
    <property type="entry name" value="Glu-tRNA-synth_arc/euk"/>
</dbReference>
<evidence type="ECO:0000256" key="5">
    <source>
        <dbReference type="ARBA" id="ARBA00022741"/>
    </source>
</evidence>
<dbReference type="InterPro" id="IPR000924">
    <property type="entry name" value="Glu/Gln-tRNA-synth"/>
</dbReference>
<evidence type="ECO:0000259" key="11">
    <source>
        <dbReference type="Pfam" id="PF00749"/>
    </source>
</evidence>
<dbReference type="SUPFAM" id="SSF52374">
    <property type="entry name" value="Nucleotidylyl transferase"/>
    <property type="match status" value="1"/>
</dbReference>
<keyword evidence="3 10" id="KW-0963">Cytoplasm</keyword>
<dbReference type="EC" id="6.1.1.17" evidence="10"/>
<dbReference type="SUPFAM" id="SSF50715">
    <property type="entry name" value="Ribosomal protein L25-like"/>
    <property type="match status" value="1"/>
</dbReference>
<keyword evidence="7 10" id="KW-0648">Protein biosynthesis</keyword>
<organism evidence="14">
    <name type="scientific">Ignisphaera aggregans</name>
    <dbReference type="NCBI Taxonomy" id="334771"/>
    <lineage>
        <taxon>Archaea</taxon>
        <taxon>Thermoproteota</taxon>
        <taxon>Thermoprotei</taxon>
        <taxon>Desulfurococcales</taxon>
        <taxon>Desulfurococcaceae</taxon>
        <taxon>Ignisphaera</taxon>
    </lineage>
</organism>
<sequence>MSSSLPEPLKEQVRKTALKHAIANRLKYGQARIEPVINKVFGEFRNFRQYSKEIASLVREVVQHVNSLSTEELRNLSEEVGVSPEGEAKTGARTLPPLPNTESWGRIVTRFAPNPDFVIHLGNARVAIISYTYATIYKGKFILRFEDTDPRTKRPIPEAYRIIREDLKWLSISWDEEYIQSLRMNIYYEYLRKLVANGHAYVDLCKPEIFRDLRNKGIACPHRSEDPSVHMDRLDKIFAGEYGEGEAVIRLKTDLNYADPSVRDWVLFRIIDTARYPHPITGDKYILWPTYNFAAAIDDHLMGVSHILRGREHTVNTIKQMFIYSYLGWRYPEVLNLGRVGLEKSILSKTWIKTQLKSNPDKFMGIDDIRFGTISALRRRGIAAETIKQIILELGVKGVDAIISWENIAATNRKILDPVSKRVFVVPNPVKIEILGVKEKISVDIPFHPSSNLGSRRFTISSPEVYISSRDAETFRKVGFLRLMEFANIKFVKEKDGKIVAEFLGRDVEEAKKLGAPIVQWVPVEHSTKVIILKPEGLKLRKIKCVGEDTIKGMREGEVVQMVRLGFGRIDRISGDLVVVIHAHD</sequence>
<dbReference type="GO" id="GO:0043604">
    <property type="term" value="P:amide biosynthetic process"/>
    <property type="evidence" value="ECO:0007669"/>
    <property type="project" value="TreeGrafter"/>
</dbReference>
<dbReference type="PANTHER" id="PTHR43097:SF5">
    <property type="entry name" value="GLUTAMATE--TRNA LIGASE"/>
    <property type="match status" value="1"/>
</dbReference>
<dbReference type="InterPro" id="IPR014729">
    <property type="entry name" value="Rossmann-like_a/b/a_fold"/>
</dbReference>
<comment type="caution">
    <text evidence="14">The sequence shown here is derived from an EMBL/GenBank/DDBJ whole genome shotgun (WGS) entry which is preliminary data.</text>
</comment>
<keyword evidence="5 10" id="KW-0547">Nucleotide-binding</keyword>
<dbReference type="InterPro" id="IPR020058">
    <property type="entry name" value="Glu/Gln-tRNA-synth_Ib_cat-dom"/>
</dbReference>
<comment type="subcellular location">
    <subcellularLocation>
        <location evidence="1 10">Cytoplasm</location>
    </subcellularLocation>
</comment>
<feature type="short sequence motif" description="'HIGH' region" evidence="10">
    <location>
        <begin position="113"/>
        <end position="123"/>
    </location>
</feature>
<dbReference type="InterPro" id="IPR020056">
    <property type="entry name" value="Rbsml_bL25/Gln-tRNA_synth_N"/>
</dbReference>
<dbReference type="Pfam" id="PF03950">
    <property type="entry name" value="tRNA-synt_1c_C"/>
    <property type="match status" value="1"/>
</dbReference>
<comment type="function">
    <text evidence="10">Catalyzes the attachment of glutamate to tRNA(Glu) in a two-step reaction: glutamate is first activated by ATP to form Glu-AMP and then transferred to the acceptor end of tRNA(Glu).</text>
</comment>
<dbReference type="EMBL" id="DSGT01000006">
    <property type="protein sequence ID" value="HEW52943.1"/>
    <property type="molecule type" value="Genomic_DNA"/>
</dbReference>
<feature type="domain" description="Glutamyl/glutaminyl-tRNA synthetase class Ib catalytic" evidence="11">
    <location>
        <begin position="107"/>
        <end position="417"/>
    </location>
</feature>
<dbReference type="GO" id="GO:0005829">
    <property type="term" value="C:cytosol"/>
    <property type="evidence" value="ECO:0007669"/>
    <property type="project" value="TreeGrafter"/>
</dbReference>
<gene>
    <name evidence="10" type="primary">gltX</name>
    <name evidence="14" type="ORF">ENO77_02055</name>
</gene>
<evidence type="ECO:0000256" key="6">
    <source>
        <dbReference type="ARBA" id="ARBA00022840"/>
    </source>
</evidence>
<dbReference type="Gene3D" id="2.40.240.100">
    <property type="match status" value="1"/>
</dbReference>
<dbReference type="PANTHER" id="PTHR43097">
    <property type="entry name" value="GLUTAMINE-TRNA LIGASE"/>
    <property type="match status" value="1"/>
</dbReference>
<evidence type="ECO:0000256" key="7">
    <source>
        <dbReference type="ARBA" id="ARBA00022917"/>
    </source>
</evidence>
<dbReference type="InterPro" id="IPR011035">
    <property type="entry name" value="Ribosomal_bL25/Gln-tRNA_synth"/>
</dbReference>
<dbReference type="PRINTS" id="PR00987">
    <property type="entry name" value="TRNASYNTHGLU"/>
</dbReference>
<dbReference type="InterPro" id="IPR049437">
    <property type="entry name" value="tRNA-synt_1c_C2"/>
</dbReference>
<name>A0A7C2Z1D1_9CREN</name>
<comment type="catalytic activity">
    <reaction evidence="9 10">
        <text>tRNA(Glu) + L-glutamate + ATP = L-glutamyl-tRNA(Glu) + AMP + diphosphate</text>
        <dbReference type="Rhea" id="RHEA:23540"/>
        <dbReference type="Rhea" id="RHEA-COMP:9663"/>
        <dbReference type="Rhea" id="RHEA-COMP:9680"/>
        <dbReference type="ChEBI" id="CHEBI:29985"/>
        <dbReference type="ChEBI" id="CHEBI:30616"/>
        <dbReference type="ChEBI" id="CHEBI:33019"/>
        <dbReference type="ChEBI" id="CHEBI:78442"/>
        <dbReference type="ChEBI" id="CHEBI:78520"/>
        <dbReference type="ChEBI" id="CHEBI:456215"/>
        <dbReference type="EC" id="6.1.1.17"/>
    </reaction>
</comment>
<dbReference type="Pfam" id="PF20974">
    <property type="entry name" value="tRNA-synt_1c_C2"/>
    <property type="match status" value="1"/>
</dbReference>
<dbReference type="NCBIfam" id="TIGR00463">
    <property type="entry name" value="gltX_arch"/>
    <property type="match status" value="1"/>
</dbReference>
<evidence type="ECO:0000256" key="10">
    <source>
        <dbReference type="HAMAP-Rule" id="MF_02076"/>
    </source>
</evidence>
<reference evidence="14" key="1">
    <citation type="journal article" date="2020" name="mSystems">
        <title>Genome- and Community-Level Interaction Insights into Carbon Utilization and Element Cycling Functions of Hydrothermarchaeota in Hydrothermal Sediment.</title>
        <authorList>
            <person name="Zhou Z."/>
            <person name="Liu Y."/>
            <person name="Xu W."/>
            <person name="Pan J."/>
            <person name="Luo Z.H."/>
            <person name="Li M."/>
        </authorList>
    </citation>
    <scope>NUCLEOTIDE SEQUENCE [LARGE SCALE GENOMIC DNA]</scope>
    <source>
        <strain evidence="14">SpSt-16</strain>
    </source>
</reference>
<dbReference type="GO" id="GO:0006424">
    <property type="term" value="P:glutamyl-tRNA aminoacylation"/>
    <property type="evidence" value="ECO:0007669"/>
    <property type="project" value="UniProtKB-UniRule"/>
</dbReference>
<dbReference type="GO" id="GO:0004818">
    <property type="term" value="F:glutamate-tRNA ligase activity"/>
    <property type="evidence" value="ECO:0007669"/>
    <property type="project" value="UniProtKB-UniRule"/>
</dbReference>
<evidence type="ECO:0000313" key="14">
    <source>
        <dbReference type="EMBL" id="HEW52943.1"/>
    </source>
</evidence>
<dbReference type="GO" id="GO:0005524">
    <property type="term" value="F:ATP binding"/>
    <property type="evidence" value="ECO:0007669"/>
    <property type="project" value="UniProtKB-UniRule"/>
</dbReference>
<dbReference type="NCBIfam" id="NF003169">
    <property type="entry name" value="PRK04156.1"/>
    <property type="match status" value="1"/>
</dbReference>
<evidence type="ECO:0000259" key="13">
    <source>
        <dbReference type="Pfam" id="PF20974"/>
    </source>
</evidence>
<keyword evidence="8 10" id="KW-0030">Aminoacyl-tRNA synthetase</keyword>
<keyword evidence="4 10" id="KW-0436">Ligase</keyword>
<proteinExistence type="inferred from homology"/>
<dbReference type="Gene3D" id="3.40.50.620">
    <property type="entry name" value="HUPs"/>
    <property type="match status" value="1"/>
</dbReference>
<evidence type="ECO:0000256" key="1">
    <source>
        <dbReference type="ARBA" id="ARBA00004496"/>
    </source>
</evidence>
<dbReference type="HAMAP" id="MF_02076">
    <property type="entry name" value="Glu_tRNA_synth_type2"/>
    <property type="match status" value="1"/>
</dbReference>
<evidence type="ECO:0000256" key="9">
    <source>
        <dbReference type="ARBA" id="ARBA00048351"/>
    </source>
</evidence>
<accession>A0A7C2Z1D1</accession>
<protein>
    <recommendedName>
        <fullName evidence="10">Glutamate--tRNA ligase</fullName>
        <ecNumber evidence="10">6.1.1.17</ecNumber>
    </recommendedName>
    <alternativeName>
        <fullName evidence="10">Glutamyl-tRNA synthetase</fullName>
        <shortName evidence="10">GluRS</shortName>
    </alternativeName>
</protein>
<dbReference type="Gene3D" id="2.40.240.10">
    <property type="entry name" value="Ribosomal Protein L25, Chain P"/>
    <property type="match status" value="1"/>
</dbReference>
<evidence type="ECO:0000256" key="4">
    <source>
        <dbReference type="ARBA" id="ARBA00022598"/>
    </source>
</evidence>
<dbReference type="InterPro" id="IPR020059">
    <property type="entry name" value="Glu/Gln-tRNA-synth_Ib_codon-bd"/>
</dbReference>
<dbReference type="AlphaFoldDB" id="A0A7C2Z1D1"/>
<evidence type="ECO:0000256" key="2">
    <source>
        <dbReference type="ARBA" id="ARBA00008927"/>
    </source>
</evidence>
<keyword evidence="6 10" id="KW-0067">ATP-binding</keyword>
<evidence type="ECO:0000256" key="8">
    <source>
        <dbReference type="ARBA" id="ARBA00023146"/>
    </source>
</evidence>